<feature type="domain" description="Glycosyltransferase subfamily 4-like N-terminal" evidence="2">
    <location>
        <begin position="15"/>
        <end position="156"/>
    </location>
</feature>
<dbReference type="PANTHER" id="PTHR12526:SF630">
    <property type="entry name" value="GLYCOSYLTRANSFERASE"/>
    <property type="match status" value="1"/>
</dbReference>
<dbReference type="RefSeq" id="WP_158757137.1">
    <property type="nucleotide sequence ID" value="NZ_CP046909.1"/>
</dbReference>
<dbReference type="GO" id="GO:0016757">
    <property type="term" value="F:glycosyltransferase activity"/>
    <property type="evidence" value="ECO:0007669"/>
    <property type="project" value="UniProtKB-ARBA"/>
</dbReference>
<feature type="region of interest" description="Disordered" evidence="1">
    <location>
        <begin position="358"/>
        <end position="381"/>
    </location>
</feature>
<dbReference type="Gene3D" id="3.40.50.2000">
    <property type="entry name" value="Glycogen Phosphorylase B"/>
    <property type="match status" value="2"/>
</dbReference>
<dbReference type="Proteomes" id="UP000434209">
    <property type="component" value="Chromosome 1"/>
</dbReference>
<organism evidence="3 4">
    <name type="scientific">Paraburkholderia acidiphila</name>
    <dbReference type="NCBI Taxonomy" id="2571747"/>
    <lineage>
        <taxon>Bacteria</taxon>
        <taxon>Pseudomonadati</taxon>
        <taxon>Pseudomonadota</taxon>
        <taxon>Betaproteobacteria</taxon>
        <taxon>Burkholderiales</taxon>
        <taxon>Burkholderiaceae</taxon>
        <taxon>Paraburkholderia</taxon>
    </lineage>
</organism>
<dbReference type="CDD" id="cd03801">
    <property type="entry name" value="GT4_PimA-like"/>
    <property type="match status" value="1"/>
</dbReference>
<dbReference type="Pfam" id="PF13439">
    <property type="entry name" value="Glyco_transf_4"/>
    <property type="match status" value="1"/>
</dbReference>
<reference evidence="3 4" key="1">
    <citation type="submission" date="2019-12" db="EMBL/GenBank/DDBJ databases">
        <title>Paraburkholderia acidiphila 7Q-K02 sp. nov and Paraburkholderia acidisoli DHF22 sp. nov., two strains isolated from forest soil.</title>
        <authorList>
            <person name="Gao Z."/>
            <person name="Qiu L."/>
        </authorList>
    </citation>
    <scope>NUCLEOTIDE SEQUENCE [LARGE SCALE GENOMIC DNA]</scope>
    <source>
        <strain evidence="3 4">7Q-K02</strain>
    </source>
</reference>
<evidence type="ECO:0000313" key="3">
    <source>
        <dbReference type="EMBL" id="QGZ53977.1"/>
    </source>
</evidence>
<accession>A0A7Z2J6Z5</accession>
<sequence length="381" mass="40810">MKIIHLANHAQLIGNGIVNMMTDLACLQAQAGHDVVVASSGGEFESLYARYGVRHVHVPQSRKLRRAPAMLAGYRRLVRDFQPDIVHAHMVTGTMLARFACVRRPYALFATVHNEFQKSAVLMRLADRVVAVTGVVAKSMEARGVPAAKLAVVRNGTVGSPRRSGLPLGPAPELHRPAITTVAGMYERKGIHDLLRAFAALPERFAHAHLYLVGDGPDREMMQALARELGVAERAHFTGFVANPTGYLAQTDVFVNAAHREPGGLVLCEARESGCAVVATRVDGNPEMVGGEEAALLVPAGAPQALTQAIVRLLDDPAFRALLAERGQSNLGQFSAQTVCDGYVALYEQALATARSPRGRAAVAGGQSHTQSHTQSHKVLP</sequence>
<dbReference type="KEGG" id="pacp:FAZ97_03070"/>
<dbReference type="PANTHER" id="PTHR12526">
    <property type="entry name" value="GLYCOSYLTRANSFERASE"/>
    <property type="match status" value="1"/>
</dbReference>
<dbReference type="OrthoDB" id="9813211at2"/>
<dbReference type="SUPFAM" id="SSF53756">
    <property type="entry name" value="UDP-Glycosyltransferase/glycogen phosphorylase"/>
    <property type="match status" value="1"/>
</dbReference>
<evidence type="ECO:0000259" key="2">
    <source>
        <dbReference type="Pfam" id="PF13439"/>
    </source>
</evidence>
<dbReference type="EMBL" id="CP046909">
    <property type="protein sequence ID" value="QGZ53977.1"/>
    <property type="molecule type" value="Genomic_DNA"/>
</dbReference>
<gene>
    <name evidence="3" type="ORF">FAZ97_03070</name>
</gene>
<evidence type="ECO:0000256" key="1">
    <source>
        <dbReference type="SAM" id="MobiDB-lite"/>
    </source>
</evidence>
<dbReference type="AlphaFoldDB" id="A0A7Z2J6Z5"/>
<keyword evidence="4" id="KW-1185">Reference proteome</keyword>
<proteinExistence type="predicted"/>
<name>A0A7Z2J6Z5_9BURK</name>
<evidence type="ECO:0000313" key="4">
    <source>
        <dbReference type="Proteomes" id="UP000434209"/>
    </source>
</evidence>
<dbReference type="InterPro" id="IPR028098">
    <property type="entry name" value="Glyco_trans_4-like_N"/>
</dbReference>
<protein>
    <submittedName>
        <fullName evidence="3">Glycosyltransferase</fullName>
    </submittedName>
</protein>
<dbReference type="Pfam" id="PF13692">
    <property type="entry name" value="Glyco_trans_1_4"/>
    <property type="match status" value="1"/>
</dbReference>
<keyword evidence="3" id="KW-0808">Transferase</keyword>